<evidence type="ECO:0000256" key="9">
    <source>
        <dbReference type="ARBA" id="ARBA00023004"/>
    </source>
</evidence>
<dbReference type="InterPro" id="IPR008333">
    <property type="entry name" value="Cbr1-like_FAD-bd_dom"/>
</dbReference>
<comment type="function">
    <text evidence="11">Is involved in NO detoxification in an aerobic process, termed nitric oxide dioxygenase (NOD) reaction that utilizes O(2) and NAD(P)H to convert NO to nitrate, which protects the bacterium from various noxious nitrogen compounds. Therefore, plays a central role in the inducible response to nitrosative stress.</text>
</comment>
<keyword evidence="4" id="KW-0216">Detoxification</keyword>
<keyword evidence="5 14" id="KW-0349">Heme</keyword>
<comment type="cofactor">
    <cofactor evidence="1">
        <name>heme b</name>
        <dbReference type="ChEBI" id="CHEBI:60344"/>
    </cofactor>
</comment>
<dbReference type="PANTHER" id="PTHR43396:SF3">
    <property type="entry name" value="FLAVOHEMOPROTEIN"/>
    <property type="match status" value="1"/>
</dbReference>
<dbReference type="SUPFAM" id="SSF46458">
    <property type="entry name" value="Globin-like"/>
    <property type="match status" value="1"/>
</dbReference>
<evidence type="ECO:0000256" key="3">
    <source>
        <dbReference type="ARBA" id="ARBA00012229"/>
    </source>
</evidence>
<evidence type="ECO:0000259" key="16">
    <source>
        <dbReference type="PROSITE" id="PS51384"/>
    </source>
</evidence>
<comment type="similarity">
    <text evidence="14">Belongs to the globin family.</text>
</comment>
<dbReference type="Proteomes" id="UP001597295">
    <property type="component" value="Unassembled WGS sequence"/>
</dbReference>
<evidence type="ECO:0000256" key="12">
    <source>
        <dbReference type="ARBA" id="ARBA00048649"/>
    </source>
</evidence>
<comment type="caution">
    <text evidence="17">The sequence shown here is derived from an EMBL/GenBank/DDBJ whole genome shotgun (WGS) entry which is preliminary data.</text>
</comment>
<name>A0ABW5DXM8_9PROT</name>
<dbReference type="InterPro" id="IPR039261">
    <property type="entry name" value="FNR_nucleotide-bd"/>
</dbReference>
<evidence type="ECO:0000256" key="13">
    <source>
        <dbReference type="ARBA" id="ARBA00049433"/>
    </source>
</evidence>
<keyword evidence="18" id="KW-1185">Reference proteome</keyword>
<dbReference type="Gene3D" id="1.10.490.10">
    <property type="entry name" value="Globins"/>
    <property type="match status" value="1"/>
</dbReference>
<dbReference type="Pfam" id="PF00175">
    <property type="entry name" value="NAD_binding_1"/>
    <property type="match status" value="1"/>
</dbReference>
<evidence type="ECO:0000256" key="11">
    <source>
        <dbReference type="ARBA" id="ARBA00025094"/>
    </source>
</evidence>
<evidence type="ECO:0000256" key="8">
    <source>
        <dbReference type="ARBA" id="ARBA00022857"/>
    </source>
</evidence>
<dbReference type="Gene3D" id="3.40.50.80">
    <property type="entry name" value="Nucleotide-binding domain of ferredoxin-NADP reductase (FNR) module"/>
    <property type="match status" value="1"/>
</dbReference>
<keyword evidence="6 14" id="KW-0561">Oxygen transport</keyword>
<dbReference type="Gene3D" id="2.40.30.10">
    <property type="entry name" value="Translation factors"/>
    <property type="match status" value="1"/>
</dbReference>
<accession>A0ABW5DXM8</accession>
<dbReference type="EMBL" id="JBHUIP010000016">
    <property type="protein sequence ID" value="MFD2265209.1"/>
    <property type="molecule type" value="Genomic_DNA"/>
</dbReference>
<keyword evidence="17" id="KW-0560">Oxidoreductase</keyword>
<sequence>MLTQRQIEIVKATAPVVAENALAITSTFYPILFQDFPEVRAVFNQTHQGGGAQPKALANAIIAYAANIERFEQIKPALRGIVEKHVSLNIAPHQYEAVGASLMKAIGKVLGAAVTDEVADAWGAAYWQLAEFLIGEEEKEYTRKAELTGGWRGPRKMRLKEKVVESDVITSFYFEAADGGELMSFQPGQFLGLKLTINGEVTHRNYSLSDLPNGRTYRISVKRERHGLASRFLHDDMQVGQEIEIYPPSGEFTLKPGKGDVVLITAGVGQTPAIPMAKRALADGRKVTYLHAALNSGTHAFRNSIAALAMAYPSLKTVYGYSEPFAEDNADFTGFVTPEILADALSGQDVAAYIVGPKPFMRTVIDILKALKVPTDNIHFEFFGPAEELA</sequence>
<gene>
    <name evidence="17" type="primary">hmpA</name>
    <name evidence="17" type="ORF">ACFSM5_20065</name>
</gene>
<feature type="domain" description="Globin" evidence="15">
    <location>
        <begin position="1"/>
        <end position="138"/>
    </location>
</feature>
<dbReference type="SUPFAM" id="SSF52343">
    <property type="entry name" value="Ferredoxin reductase-like, C-terminal NADP-linked domain"/>
    <property type="match status" value="1"/>
</dbReference>
<evidence type="ECO:0000313" key="17">
    <source>
        <dbReference type="EMBL" id="MFD2265209.1"/>
    </source>
</evidence>
<dbReference type="RefSeq" id="WP_379878381.1">
    <property type="nucleotide sequence ID" value="NZ_JBHUIP010000016.1"/>
</dbReference>
<dbReference type="NCBIfam" id="NF009805">
    <property type="entry name" value="PRK13289.1"/>
    <property type="match status" value="1"/>
</dbReference>
<feature type="domain" description="FAD-binding FR-type" evidence="16">
    <location>
        <begin position="152"/>
        <end position="255"/>
    </location>
</feature>
<evidence type="ECO:0000256" key="1">
    <source>
        <dbReference type="ARBA" id="ARBA00001970"/>
    </source>
</evidence>
<dbReference type="PROSITE" id="PS01033">
    <property type="entry name" value="GLOBIN"/>
    <property type="match status" value="1"/>
</dbReference>
<evidence type="ECO:0000256" key="7">
    <source>
        <dbReference type="ARBA" id="ARBA00022723"/>
    </source>
</evidence>
<proteinExistence type="inferred from homology"/>
<dbReference type="Pfam" id="PF00970">
    <property type="entry name" value="FAD_binding_6"/>
    <property type="match status" value="1"/>
</dbReference>
<evidence type="ECO:0000256" key="5">
    <source>
        <dbReference type="ARBA" id="ARBA00022617"/>
    </source>
</evidence>
<keyword evidence="7" id="KW-0479">Metal-binding</keyword>
<dbReference type="Pfam" id="PF00042">
    <property type="entry name" value="Globin"/>
    <property type="match status" value="1"/>
</dbReference>
<dbReference type="GO" id="GO:0008941">
    <property type="term" value="F:nitric oxide dioxygenase NAD(P)H activity"/>
    <property type="evidence" value="ECO:0007669"/>
    <property type="project" value="UniProtKB-EC"/>
</dbReference>
<reference evidence="18" key="1">
    <citation type="journal article" date="2019" name="Int. J. Syst. Evol. Microbiol.">
        <title>The Global Catalogue of Microorganisms (GCM) 10K type strain sequencing project: providing services to taxonomists for standard genome sequencing and annotation.</title>
        <authorList>
            <consortium name="The Broad Institute Genomics Platform"/>
            <consortium name="The Broad Institute Genome Sequencing Center for Infectious Disease"/>
            <person name="Wu L."/>
            <person name="Ma J."/>
        </authorList>
    </citation>
    <scope>NUCLEOTIDE SEQUENCE [LARGE SCALE GENOMIC DNA]</scope>
    <source>
        <strain evidence="18">CGMCC 1.19062</strain>
    </source>
</reference>
<evidence type="ECO:0000313" key="18">
    <source>
        <dbReference type="Proteomes" id="UP001597295"/>
    </source>
</evidence>
<dbReference type="InterPro" id="IPR009050">
    <property type="entry name" value="Globin-like_sf"/>
</dbReference>
<organism evidence="17 18">
    <name type="scientific">Lacibacterium aquatile</name>
    <dbReference type="NCBI Taxonomy" id="1168082"/>
    <lineage>
        <taxon>Bacteria</taxon>
        <taxon>Pseudomonadati</taxon>
        <taxon>Pseudomonadota</taxon>
        <taxon>Alphaproteobacteria</taxon>
        <taxon>Rhodospirillales</taxon>
        <taxon>Rhodospirillaceae</taxon>
    </lineage>
</organism>
<keyword evidence="14" id="KW-0813">Transport</keyword>
<dbReference type="PROSITE" id="PS51384">
    <property type="entry name" value="FAD_FR"/>
    <property type="match status" value="1"/>
</dbReference>
<evidence type="ECO:0000256" key="2">
    <source>
        <dbReference type="ARBA" id="ARBA00006401"/>
    </source>
</evidence>
<dbReference type="SUPFAM" id="SSF63380">
    <property type="entry name" value="Riboflavin synthase domain-like"/>
    <property type="match status" value="1"/>
</dbReference>
<dbReference type="InterPro" id="IPR012292">
    <property type="entry name" value="Globin/Proto"/>
</dbReference>
<dbReference type="InterPro" id="IPR000971">
    <property type="entry name" value="Globin"/>
</dbReference>
<comment type="catalytic activity">
    <reaction evidence="12">
        <text>2 nitric oxide + NADH + 2 O2 = 2 nitrate + NAD(+) + H(+)</text>
        <dbReference type="Rhea" id="RHEA:19469"/>
        <dbReference type="ChEBI" id="CHEBI:15378"/>
        <dbReference type="ChEBI" id="CHEBI:15379"/>
        <dbReference type="ChEBI" id="CHEBI:16480"/>
        <dbReference type="ChEBI" id="CHEBI:17632"/>
        <dbReference type="ChEBI" id="CHEBI:57540"/>
        <dbReference type="ChEBI" id="CHEBI:57945"/>
        <dbReference type="EC" id="1.14.12.17"/>
    </reaction>
</comment>
<keyword evidence="8" id="KW-0521">NADP</keyword>
<evidence type="ECO:0000256" key="10">
    <source>
        <dbReference type="ARBA" id="ARBA00023027"/>
    </source>
</evidence>
<comment type="similarity">
    <text evidence="2">In the C-terminal section; belongs to the flavoprotein pyridine nucleotide cytochrome reductase family.</text>
</comment>
<dbReference type="CDD" id="cd06184">
    <property type="entry name" value="flavohem_like_fad_nad_binding"/>
    <property type="match status" value="1"/>
</dbReference>
<keyword evidence="10" id="KW-0520">NAD</keyword>
<keyword evidence="9" id="KW-0408">Iron</keyword>
<comment type="catalytic activity">
    <reaction evidence="13">
        <text>2 nitric oxide + NADPH + 2 O2 = 2 nitrate + NADP(+) + H(+)</text>
        <dbReference type="Rhea" id="RHEA:19465"/>
        <dbReference type="ChEBI" id="CHEBI:15378"/>
        <dbReference type="ChEBI" id="CHEBI:15379"/>
        <dbReference type="ChEBI" id="CHEBI:16480"/>
        <dbReference type="ChEBI" id="CHEBI:17632"/>
        <dbReference type="ChEBI" id="CHEBI:57783"/>
        <dbReference type="ChEBI" id="CHEBI:58349"/>
        <dbReference type="EC" id="1.14.12.17"/>
    </reaction>
</comment>
<protein>
    <recommendedName>
        <fullName evidence="3">nitric oxide dioxygenase</fullName>
        <ecNumber evidence="3">1.14.12.17</ecNumber>
    </recommendedName>
</protein>
<evidence type="ECO:0000256" key="6">
    <source>
        <dbReference type="ARBA" id="ARBA00022621"/>
    </source>
</evidence>
<evidence type="ECO:0000256" key="4">
    <source>
        <dbReference type="ARBA" id="ARBA00022575"/>
    </source>
</evidence>
<dbReference type="EC" id="1.14.12.17" evidence="3"/>
<dbReference type="PANTHER" id="PTHR43396">
    <property type="entry name" value="FLAVOHEMOPROTEIN"/>
    <property type="match status" value="1"/>
</dbReference>
<evidence type="ECO:0000256" key="14">
    <source>
        <dbReference type="RuleBase" id="RU000356"/>
    </source>
</evidence>
<dbReference type="InterPro" id="IPR017938">
    <property type="entry name" value="Riboflavin_synthase-like_b-brl"/>
</dbReference>
<dbReference type="InterPro" id="IPR001433">
    <property type="entry name" value="OxRdtase_FAD/NAD-bd"/>
</dbReference>
<dbReference type="PRINTS" id="PR00409">
    <property type="entry name" value="PHDIOXRDTASE"/>
</dbReference>
<dbReference type="InterPro" id="IPR017927">
    <property type="entry name" value="FAD-bd_FR_type"/>
</dbReference>
<evidence type="ECO:0000259" key="15">
    <source>
        <dbReference type="PROSITE" id="PS01033"/>
    </source>
</evidence>